<dbReference type="AlphaFoldDB" id="A0A1X6WU74"/>
<keyword evidence="1" id="KW-0413">Isomerase</keyword>
<dbReference type="EC" id="5.1.99.4" evidence="1"/>
<name>A0A1X6WU74_9MICO</name>
<proteinExistence type="predicted"/>
<dbReference type="GO" id="GO:0008111">
    <property type="term" value="F:alpha-methylacyl-CoA racemase activity"/>
    <property type="evidence" value="ECO:0007669"/>
    <property type="project" value="UniProtKB-EC"/>
</dbReference>
<reference evidence="2" key="1">
    <citation type="submission" date="2017-02" db="EMBL/GenBank/DDBJ databases">
        <authorList>
            <person name="Dridi B."/>
        </authorList>
    </citation>
    <scope>NUCLEOTIDE SEQUENCE [LARGE SCALE GENOMIC DNA]</scope>
    <source>
        <strain evidence="2">B Co 03.10</strain>
    </source>
</reference>
<dbReference type="RefSeq" id="WP_087003277.1">
    <property type="nucleotide sequence ID" value="NZ_FWFF01000001.1"/>
</dbReference>
<dbReference type="Gene3D" id="3.40.50.10540">
    <property type="entry name" value="Crotonobetainyl-coa:carnitine coa-transferase, domain 1"/>
    <property type="match status" value="1"/>
</dbReference>
<dbReference type="Gene3D" id="3.30.1540.10">
    <property type="entry name" value="formyl-coa transferase, domain 3"/>
    <property type="match status" value="1"/>
</dbReference>
<organism evidence="1 2">
    <name type="scientific">Brevibacterium yomogidense</name>
    <dbReference type="NCBI Taxonomy" id="946573"/>
    <lineage>
        <taxon>Bacteria</taxon>
        <taxon>Bacillati</taxon>
        <taxon>Actinomycetota</taxon>
        <taxon>Actinomycetes</taxon>
        <taxon>Micrococcales</taxon>
        <taxon>Brevibacteriaceae</taxon>
        <taxon>Brevibacterium</taxon>
    </lineage>
</organism>
<gene>
    <name evidence="1" type="ORF">FM105_00890</name>
</gene>
<evidence type="ECO:0000313" key="1">
    <source>
        <dbReference type="EMBL" id="SLM88771.1"/>
    </source>
</evidence>
<dbReference type="InterPro" id="IPR044855">
    <property type="entry name" value="CoA-Trfase_III_dom3_sf"/>
</dbReference>
<keyword evidence="2" id="KW-1185">Reference proteome</keyword>
<dbReference type="InterPro" id="IPR050509">
    <property type="entry name" value="CoA-transferase_III"/>
</dbReference>
<accession>A0A1X6WU74</accession>
<dbReference type="InterPro" id="IPR003673">
    <property type="entry name" value="CoA-Trfase_fam_III"/>
</dbReference>
<dbReference type="Pfam" id="PF02515">
    <property type="entry name" value="CoA_transf_3"/>
    <property type="match status" value="1"/>
</dbReference>
<dbReference type="PANTHER" id="PTHR48228:SF5">
    <property type="entry name" value="ALPHA-METHYLACYL-COA RACEMASE"/>
    <property type="match status" value="1"/>
</dbReference>
<dbReference type="SUPFAM" id="SSF89796">
    <property type="entry name" value="CoA-transferase family III (CaiB/BaiF)"/>
    <property type="match status" value="2"/>
</dbReference>
<dbReference type="PANTHER" id="PTHR48228">
    <property type="entry name" value="SUCCINYL-COA--D-CITRAMALATE COA-TRANSFERASE"/>
    <property type="match status" value="1"/>
</dbReference>
<dbReference type="EMBL" id="FWFF01000001">
    <property type="protein sequence ID" value="SLM88771.1"/>
    <property type="molecule type" value="Genomic_DNA"/>
</dbReference>
<protein>
    <submittedName>
        <fullName evidence="1">Alpha-methylacyl-CoA racemase</fullName>
        <ecNumber evidence="1">5.1.99.4</ecNumber>
    </submittedName>
</protein>
<sequence>MTEHTPPLPLAGVRIIDLGGIGPGPFASMVLADLGAELIRVHRPQEAAGNRNGVGMDPVNPVLDRGKRSIVLDLKSPEGVDAVRRLARTADGVVEGFRPGVAERMGLGPEDLMTENPALVYGRVTGWGQTGPDSHRAGHDMNYIAGSGLLAQLGRADEAPQFPANLAGDFGGGGMQLALGIVAALLRARISGTGAVVDATMGDGANLLWAMQFGFEAQGLWREGRGRNMLDSGAPFYDVYRTADDDFVSVGCIEPQFYAEFVEKMGIADRLPAMGPGEHRHPKHWAAQRAVFTEAIAARTRAELDELFAGSDACTMGIRSWAEAEVDPHNVARDLFYRDEADVRQPAPAPRFADLGGASWAGGADAGRAGAGRADAGRADAAVEGAGRADAESAEAAVDGAARQVRGGGEPYVQPARAPRVGEHTEELLASAGLTADEIEALKVSTGVA</sequence>
<evidence type="ECO:0000313" key="2">
    <source>
        <dbReference type="Proteomes" id="UP000196581"/>
    </source>
</evidence>
<dbReference type="InterPro" id="IPR023606">
    <property type="entry name" value="CoA-Trfase_III_dom_1_sf"/>
</dbReference>
<dbReference type="Proteomes" id="UP000196581">
    <property type="component" value="Unassembled WGS sequence"/>
</dbReference>